<dbReference type="AlphaFoldDB" id="A0A3L7E4B5"/>
<keyword evidence="1" id="KW-0472">Membrane</keyword>
<evidence type="ECO:0000313" key="3">
    <source>
        <dbReference type="Proteomes" id="UP000265509"/>
    </source>
</evidence>
<proteinExistence type="predicted"/>
<keyword evidence="3" id="KW-1185">Reference proteome</keyword>
<accession>A0A3L7E4B5</accession>
<gene>
    <name evidence="2" type="ORF">DWB85_01555</name>
</gene>
<sequence>MLLALVVVASVLVRADGDPARPTNAELVQIEDCLDLRIAQAPARQSAAPDGGISLRGLAAMLGIGALTIMFFVPAALLSELLMRRGKSPRRPEALGGTLK</sequence>
<protein>
    <submittedName>
        <fullName evidence="2">Uncharacterized protein</fullName>
    </submittedName>
</protein>
<name>A0A3L7E4B5_9GAMM</name>
<evidence type="ECO:0000313" key="2">
    <source>
        <dbReference type="EMBL" id="RLQ23865.1"/>
    </source>
</evidence>
<dbReference type="Proteomes" id="UP000265509">
    <property type="component" value="Unassembled WGS sequence"/>
</dbReference>
<evidence type="ECO:0000256" key="1">
    <source>
        <dbReference type="SAM" id="Phobius"/>
    </source>
</evidence>
<organism evidence="2 3">
    <name type="scientific">Seongchinamella sediminis</name>
    <dbReference type="NCBI Taxonomy" id="2283635"/>
    <lineage>
        <taxon>Bacteria</taxon>
        <taxon>Pseudomonadati</taxon>
        <taxon>Pseudomonadota</taxon>
        <taxon>Gammaproteobacteria</taxon>
        <taxon>Cellvibrionales</taxon>
        <taxon>Halieaceae</taxon>
        <taxon>Seongchinamella</taxon>
    </lineage>
</organism>
<comment type="caution">
    <text evidence="2">The sequence shown here is derived from an EMBL/GenBank/DDBJ whole genome shotgun (WGS) entry which is preliminary data.</text>
</comment>
<keyword evidence="1" id="KW-0812">Transmembrane</keyword>
<dbReference type="EMBL" id="QRAN01000001">
    <property type="protein sequence ID" value="RLQ23865.1"/>
    <property type="molecule type" value="Genomic_DNA"/>
</dbReference>
<keyword evidence="1" id="KW-1133">Transmembrane helix</keyword>
<feature type="transmembrane region" description="Helical" evidence="1">
    <location>
        <begin position="58"/>
        <end position="82"/>
    </location>
</feature>
<reference evidence="2 3" key="1">
    <citation type="submission" date="2018-07" db="EMBL/GenBank/DDBJ databases">
        <title>Halioglobus sp. genome submission.</title>
        <authorList>
            <person name="Ye M.-Q."/>
            <person name="Du Z.-J."/>
        </authorList>
    </citation>
    <scope>NUCLEOTIDE SEQUENCE [LARGE SCALE GENOMIC DNA]</scope>
    <source>
        <strain evidence="2 3">U0301</strain>
    </source>
</reference>